<dbReference type="PROSITE" id="PS50088">
    <property type="entry name" value="ANK_REPEAT"/>
    <property type="match status" value="2"/>
</dbReference>
<evidence type="ECO:0000313" key="1">
    <source>
        <dbReference type="EMBL" id="KKK89412.1"/>
    </source>
</evidence>
<name>A0A0F8Z6Q7_9ZZZZ</name>
<protein>
    <submittedName>
        <fullName evidence="1">Uncharacterized protein</fullName>
    </submittedName>
</protein>
<dbReference type="InterPro" id="IPR051616">
    <property type="entry name" value="Cul2-RING_E3_ligase_SR"/>
</dbReference>
<dbReference type="PANTHER" id="PTHR46224">
    <property type="entry name" value="ANKYRIN REPEAT FAMILY PROTEIN"/>
    <property type="match status" value="1"/>
</dbReference>
<dbReference type="SUPFAM" id="SSF48403">
    <property type="entry name" value="Ankyrin repeat"/>
    <property type="match status" value="1"/>
</dbReference>
<dbReference type="SMART" id="SM00248">
    <property type="entry name" value="ANK"/>
    <property type="match status" value="6"/>
</dbReference>
<dbReference type="EMBL" id="LAZR01049542">
    <property type="protein sequence ID" value="KKK89412.1"/>
    <property type="molecule type" value="Genomic_DNA"/>
</dbReference>
<dbReference type="Pfam" id="PF12796">
    <property type="entry name" value="Ank_2"/>
    <property type="match status" value="2"/>
</dbReference>
<dbReference type="Gene3D" id="1.25.40.20">
    <property type="entry name" value="Ankyrin repeat-containing domain"/>
    <property type="match status" value="2"/>
</dbReference>
<dbReference type="PANTHER" id="PTHR46224:SF64">
    <property type="entry name" value="IQ MOTIF AND ANKYRIN REPEAT DOMAIN-CONTAINING PROTEIN 1"/>
    <property type="match status" value="1"/>
</dbReference>
<accession>A0A0F8Z6Q7</accession>
<dbReference type="InterPro" id="IPR036770">
    <property type="entry name" value="Ankyrin_rpt-contain_sf"/>
</dbReference>
<feature type="non-terminal residue" evidence="1">
    <location>
        <position position="1"/>
    </location>
</feature>
<organism evidence="1">
    <name type="scientific">marine sediment metagenome</name>
    <dbReference type="NCBI Taxonomy" id="412755"/>
    <lineage>
        <taxon>unclassified sequences</taxon>
        <taxon>metagenomes</taxon>
        <taxon>ecological metagenomes</taxon>
    </lineage>
</organism>
<proteinExistence type="predicted"/>
<sequence length="333" mass="37719">VYLDEKIDVINLLNFGADPNLISKHAGGNALDVALNKATQSRDLSLANILMNYNGTTDFDNAIRQFSLNNYLEGLEWLFYEKNIEMSDNEKREVLWTIFTYWLYDLSEDEPNTKIIKLLLEQGADCKSQHKWTYCNNPNPSYELCGLLTPAIKQGNIETVKLLIEYGAPIDTHLATKDNPTANSRYNPLWSAVAENKPEIVRLLLEAGATMLTSFYWQNPLTNKIQISNNDLLAFAVVQYDRFNLDMMKILIEYGHPVDFPIQFGLLREYQGSSPLQYAISMKNIDALELLLSSGADPNYSGVRIPPIKLAVQIGDQRIINLLLKYGADIEKA</sequence>
<dbReference type="PROSITE" id="PS50297">
    <property type="entry name" value="ANK_REP_REGION"/>
    <property type="match status" value="2"/>
</dbReference>
<dbReference type="AlphaFoldDB" id="A0A0F8Z6Q7"/>
<comment type="caution">
    <text evidence="1">The sequence shown here is derived from an EMBL/GenBank/DDBJ whole genome shotgun (WGS) entry which is preliminary data.</text>
</comment>
<dbReference type="InterPro" id="IPR002110">
    <property type="entry name" value="Ankyrin_rpt"/>
</dbReference>
<reference evidence="1" key="1">
    <citation type="journal article" date="2015" name="Nature">
        <title>Complex archaea that bridge the gap between prokaryotes and eukaryotes.</title>
        <authorList>
            <person name="Spang A."/>
            <person name="Saw J.H."/>
            <person name="Jorgensen S.L."/>
            <person name="Zaremba-Niedzwiedzka K."/>
            <person name="Martijn J."/>
            <person name="Lind A.E."/>
            <person name="van Eijk R."/>
            <person name="Schleper C."/>
            <person name="Guy L."/>
            <person name="Ettema T.J."/>
        </authorList>
    </citation>
    <scope>NUCLEOTIDE SEQUENCE</scope>
</reference>
<gene>
    <name evidence="1" type="ORF">LCGC14_2733360</name>
</gene>